<evidence type="ECO:0000313" key="2">
    <source>
        <dbReference type="Proteomes" id="UP000221961"/>
    </source>
</evidence>
<protein>
    <submittedName>
        <fullName evidence="1">Uncharacterized protein</fullName>
    </submittedName>
</protein>
<evidence type="ECO:0000313" key="1">
    <source>
        <dbReference type="EMBL" id="ATL67362.1"/>
    </source>
</evidence>
<dbReference type="Proteomes" id="UP000221961">
    <property type="component" value="Chromosome"/>
</dbReference>
<organism evidence="1 2">
    <name type="scientific">Nocardia terpenica</name>
    <dbReference type="NCBI Taxonomy" id="455432"/>
    <lineage>
        <taxon>Bacteria</taxon>
        <taxon>Bacillati</taxon>
        <taxon>Actinomycetota</taxon>
        <taxon>Actinomycetes</taxon>
        <taxon>Mycobacteriales</taxon>
        <taxon>Nocardiaceae</taxon>
        <taxon>Nocardia</taxon>
    </lineage>
</organism>
<gene>
    <name evidence="1" type="ORF">CRH09_15320</name>
</gene>
<dbReference type="KEGG" id="ntp:CRH09_15320"/>
<accession>A0A291RJU9</accession>
<dbReference type="AlphaFoldDB" id="A0A291RJU9"/>
<reference evidence="1 2" key="1">
    <citation type="submission" date="2017-10" db="EMBL/GenBank/DDBJ databases">
        <title>Comparative genomics between pathogenic Norcardia.</title>
        <authorList>
            <person name="Zeng L."/>
        </authorList>
    </citation>
    <scope>NUCLEOTIDE SEQUENCE [LARGE SCALE GENOMIC DNA]</scope>
    <source>
        <strain evidence="1 2">NC_YFY_NT001</strain>
    </source>
</reference>
<proteinExistence type="predicted"/>
<name>A0A291RJU9_9NOCA</name>
<sequence length="90" mass="9289">MSSGTDRKVQVGVGEVVIVGCDAWADDTGDNTADVPVLTCERSSGCNRDDGYTALIGELSFIGCSIVTGQDDGEIGTVENVASRFVDITG</sequence>
<dbReference type="EMBL" id="CP023778">
    <property type="protein sequence ID" value="ATL67362.1"/>
    <property type="molecule type" value="Genomic_DNA"/>
</dbReference>